<dbReference type="SUPFAM" id="SSF52540">
    <property type="entry name" value="P-loop containing nucleoside triphosphate hydrolases"/>
    <property type="match status" value="1"/>
</dbReference>
<dbReference type="PANTHER" id="PTHR34704">
    <property type="entry name" value="ATPASE"/>
    <property type="match status" value="1"/>
</dbReference>
<dbReference type="PANTHER" id="PTHR34704:SF1">
    <property type="entry name" value="ATPASE"/>
    <property type="match status" value="1"/>
</dbReference>
<proteinExistence type="predicted"/>
<dbReference type="AlphaFoldDB" id="A0AB33JWH3"/>
<gene>
    <name evidence="2" type="ORF">KCMC57_04560</name>
</gene>
<dbReference type="EMBL" id="AP035881">
    <property type="protein sequence ID" value="BFP44088.1"/>
    <property type="molecule type" value="Genomic_DNA"/>
</dbReference>
<organism evidence="2">
    <name type="scientific">Kitasatospora sp. CMC57</name>
    <dbReference type="NCBI Taxonomy" id="3231513"/>
    <lineage>
        <taxon>Bacteria</taxon>
        <taxon>Bacillati</taxon>
        <taxon>Actinomycetota</taxon>
        <taxon>Actinomycetes</taxon>
        <taxon>Kitasatosporales</taxon>
        <taxon>Streptomycetaceae</taxon>
        <taxon>Kitasatospora</taxon>
    </lineage>
</organism>
<accession>A0AB33JWH3</accession>
<evidence type="ECO:0000313" key="2">
    <source>
        <dbReference type="EMBL" id="BFP44088.1"/>
    </source>
</evidence>
<evidence type="ECO:0008006" key="3">
    <source>
        <dbReference type="Google" id="ProtNLM"/>
    </source>
</evidence>
<dbReference type="Gene3D" id="3.40.50.300">
    <property type="entry name" value="P-loop containing nucleotide triphosphate hydrolases"/>
    <property type="match status" value="1"/>
</dbReference>
<evidence type="ECO:0000256" key="1">
    <source>
        <dbReference type="SAM" id="MobiDB-lite"/>
    </source>
</evidence>
<protein>
    <recommendedName>
        <fullName evidence="3">ATP-binding protein</fullName>
    </recommendedName>
</protein>
<name>A0AB33JWH3_9ACTN</name>
<dbReference type="InterPro" id="IPR027417">
    <property type="entry name" value="P-loop_NTPase"/>
</dbReference>
<reference evidence="2" key="1">
    <citation type="submission" date="2024-07" db="EMBL/GenBank/DDBJ databases">
        <title>Complete genome sequences of cellulolytic bacteria, Kitasatospora sp. CMC57 and Streptomyces sp. CMC78, isolated from Japanese agricultural soil.</title>
        <authorList>
            <person name="Hashimoto T."/>
            <person name="Ito M."/>
            <person name="Iwamoto M."/>
            <person name="Fukahori D."/>
            <person name="Shoda T."/>
            <person name="Sakoda M."/>
            <person name="Morohoshi T."/>
            <person name="Mitsuboshi M."/>
            <person name="Nishizawa T."/>
        </authorList>
    </citation>
    <scope>NUCLEOTIDE SEQUENCE</scope>
    <source>
        <strain evidence="2">CMC57</strain>
    </source>
</reference>
<sequence length="557" mass="60632">MPVDSENCPVGIVSEADLVGEEAGLLVEGHPVTRRLHPAPPFGRQGNRRGRVLGLKAAAERWEGPLVRSAITAVDRPKTLFDRQDEWDALASFVSDPRPGPSTGMVTGPRGQGKTYLLQELARATGGFYFGAQEAAEAESLRRLADQLARHTGEGPPPQWRGWEEALDTLLLLAADRPLPVVIDGFPELVRQSPTLPAAIHSACRRLRDADRPNRARVLLCGSSMPVMHRLLAGAPAAADFQIEIRRLDFRQGARLWTIDDPVLALRVHAVVGANPAFRHDPAGEDTPANRHDFDAWVCRTVLNPRLPLFWKAAHLIELEPEGWDRALCHSTLAAITDGCATPGAIADWLQHPATDVPHVLRLLTECGFVEGTTDAFRPGVTHYRIAEPLLAFDHAVIRPHRSALERQEARDVWPAFRPSFEKSVLEQRFAQVCREWAVGHAAADTFGSTPATASPGSLPMASGQAPLGADVVVRDEARGHPGTLLSVGLARCNEEMDLHHLHEVQQLVAAVAGRGEDVSRTRPALYSAAGFSPRLRAAEAHGKLILVALDRLYHGA</sequence>
<feature type="region of interest" description="Disordered" evidence="1">
    <location>
        <begin position="92"/>
        <end position="111"/>
    </location>
</feature>